<dbReference type="Proteomes" id="UP001295444">
    <property type="component" value="Chromosome 12"/>
</dbReference>
<dbReference type="EMBL" id="OW240923">
    <property type="protein sequence ID" value="CAH2324494.1"/>
    <property type="molecule type" value="Genomic_DNA"/>
</dbReference>
<evidence type="ECO:0000313" key="7">
    <source>
        <dbReference type="EMBL" id="CAH2324494.1"/>
    </source>
</evidence>
<keyword evidence="8" id="KW-1185">Reference proteome</keyword>
<evidence type="ECO:0000256" key="5">
    <source>
        <dbReference type="ARBA" id="ARBA00077971"/>
    </source>
</evidence>
<dbReference type="FunFam" id="1.20.1280.50:FF:000005">
    <property type="entry name" value="F-box/LRR-repeat protein 3 isoform X1"/>
    <property type="match status" value="1"/>
</dbReference>
<evidence type="ECO:0000256" key="4">
    <source>
        <dbReference type="ARBA" id="ARBA00070268"/>
    </source>
</evidence>
<dbReference type="SMART" id="SM00256">
    <property type="entry name" value="FBOX"/>
    <property type="match status" value="1"/>
</dbReference>
<dbReference type="InterPro" id="IPR036047">
    <property type="entry name" value="F-box-like_dom_sf"/>
</dbReference>
<dbReference type="AlphaFoldDB" id="A0AAD1TIY3"/>
<sequence length="379" mass="43718">MSTQWEDMPQEILAQIFYYLPLGDRQTVSQVCQSWACGVASSTVWHYTEISWVSEEELLTLDGLEHFLVQIKQLKIVFDQSKETNRNSVSKILECLAKEKNKLQSLTIVCCGENPLFYSGQEILESVMNLCRKESHVDLQHIDLRMFPFTFSDGFVRLIARGSPNLHSLYINNGTLVCKVTSETLKAVLEFCPKLSVLGTFCSSLSEEVFREFMKPCRPPLMRLDILCERLDKYTHSISDKAWGELCLRHPTLRVDLELDHTIPAWKIRRTLRPNIPVSTLQLNTFNEMVNQIRFVTNHYWRTLDKLVIRTTSSSNLDSALIDLATKCGGLEEIHCYCLVGPEVIQAFLKHCPRLKKYTLKIIKEKHPWKATWTQPSTD</sequence>
<keyword evidence="2" id="KW-0833">Ubl conjugation pathway</keyword>
<dbReference type="PANTHER" id="PTHR20872">
    <property type="match status" value="1"/>
</dbReference>
<name>A0AAD1TIY3_PELCU</name>
<evidence type="ECO:0000313" key="8">
    <source>
        <dbReference type="Proteomes" id="UP001295444"/>
    </source>
</evidence>
<comment type="function">
    <text evidence="1">Substrate-recognition component of the SCF (SKP1-CUL1-F-box protein)-type E3 ubiquitin ligase complex.</text>
</comment>
<evidence type="ECO:0000256" key="2">
    <source>
        <dbReference type="ARBA" id="ARBA00022786"/>
    </source>
</evidence>
<dbReference type="FunFam" id="3.80.10.10:FF:000260">
    <property type="entry name" value="F-box/LRR-repeat protein 8"/>
    <property type="match status" value="1"/>
</dbReference>
<dbReference type="Gene3D" id="1.20.1280.50">
    <property type="match status" value="1"/>
</dbReference>
<organism evidence="7 8">
    <name type="scientific">Pelobates cultripes</name>
    <name type="common">Western spadefoot toad</name>
    <dbReference type="NCBI Taxonomy" id="61616"/>
    <lineage>
        <taxon>Eukaryota</taxon>
        <taxon>Metazoa</taxon>
        <taxon>Chordata</taxon>
        <taxon>Craniata</taxon>
        <taxon>Vertebrata</taxon>
        <taxon>Euteleostomi</taxon>
        <taxon>Amphibia</taxon>
        <taxon>Batrachia</taxon>
        <taxon>Anura</taxon>
        <taxon>Pelobatoidea</taxon>
        <taxon>Pelobatidae</taxon>
        <taxon>Pelobates</taxon>
    </lineage>
</organism>
<proteinExistence type="predicted"/>
<gene>
    <name evidence="7" type="ORF">PECUL_23A028751</name>
</gene>
<protein>
    <recommendedName>
        <fullName evidence="4">F-box/LRR-repeat protein 8</fullName>
    </recommendedName>
    <alternativeName>
        <fullName evidence="5">F-box and leucine-rich repeat protein 8</fullName>
    </alternativeName>
</protein>
<dbReference type="InterPro" id="IPR001810">
    <property type="entry name" value="F-box_dom"/>
</dbReference>
<dbReference type="Pfam" id="PF12937">
    <property type="entry name" value="F-box-like"/>
    <property type="match status" value="1"/>
</dbReference>
<dbReference type="InterPro" id="IPR032675">
    <property type="entry name" value="LRR_dom_sf"/>
</dbReference>
<evidence type="ECO:0000256" key="3">
    <source>
        <dbReference type="ARBA" id="ARBA00062469"/>
    </source>
</evidence>
<feature type="domain" description="F-box" evidence="6">
    <location>
        <begin position="2"/>
        <end position="48"/>
    </location>
</feature>
<evidence type="ECO:0000259" key="6">
    <source>
        <dbReference type="PROSITE" id="PS50181"/>
    </source>
</evidence>
<dbReference type="SUPFAM" id="SSF52047">
    <property type="entry name" value="RNI-like"/>
    <property type="match status" value="1"/>
</dbReference>
<accession>A0AAD1TIY3</accession>
<dbReference type="SUPFAM" id="SSF81383">
    <property type="entry name" value="F-box domain"/>
    <property type="match status" value="1"/>
</dbReference>
<dbReference type="Gene3D" id="3.80.10.10">
    <property type="entry name" value="Ribonuclease Inhibitor"/>
    <property type="match status" value="1"/>
</dbReference>
<dbReference type="PANTHER" id="PTHR20872:SF1">
    <property type="entry name" value="F-BOX DOMAIN-CONTAINING PROTEIN"/>
    <property type="match status" value="1"/>
</dbReference>
<evidence type="ECO:0000256" key="1">
    <source>
        <dbReference type="ARBA" id="ARBA00003437"/>
    </source>
</evidence>
<comment type="subunit">
    <text evidence="3">Directly interacts with SKP1 and CUL1.</text>
</comment>
<dbReference type="PROSITE" id="PS50181">
    <property type="entry name" value="FBOX"/>
    <property type="match status" value="1"/>
</dbReference>
<reference evidence="7" key="1">
    <citation type="submission" date="2022-03" db="EMBL/GenBank/DDBJ databases">
        <authorList>
            <person name="Alioto T."/>
            <person name="Alioto T."/>
            <person name="Gomez Garrido J."/>
        </authorList>
    </citation>
    <scope>NUCLEOTIDE SEQUENCE</scope>
</reference>